<dbReference type="EMBL" id="JAGSOY010000011">
    <property type="protein sequence ID" value="MBU2710777.1"/>
    <property type="molecule type" value="Genomic_DNA"/>
</dbReference>
<dbReference type="RefSeq" id="WP_215818943.1">
    <property type="nucleotide sequence ID" value="NZ_JAGSOY010000011.1"/>
</dbReference>
<comment type="caution">
    <text evidence="1">The sequence shown here is derived from an EMBL/GenBank/DDBJ whole genome shotgun (WGS) entry which is preliminary data.</text>
</comment>
<evidence type="ECO:0000313" key="2">
    <source>
        <dbReference type="Proteomes" id="UP000690515"/>
    </source>
</evidence>
<evidence type="ECO:0000313" key="1">
    <source>
        <dbReference type="EMBL" id="MBU2710777.1"/>
    </source>
</evidence>
<proteinExistence type="predicted"/>
<accession>A0ABS5Z9P9</accession>
<reference evidence="1 2" key="1">
    <citation type="submission" date="2021-04" db="EMBL/GenBank/DDBJ databases">
        <authorList>
            <person name="Pira H."/>
            <person name="Risdian C."/>
            <person name="Wink J."/>
        </authorList>
    </citation>
    <scope>NUCLEOTIDE SEQUENCE [LARGE SCALE GENOMIC DNA]</scope>
    <source>
        <strain evidence="1 2">WH53</strain>
    </source>
</reference>
<protein>
    <submittedName>
        <fullName evidence="1">Uncharacterized protein</fullName>
    </submittedName>
</protein>
<name>A0ABS5Z9P9_9GAMM</name>
<gene>
    <name evidence="1" type="ORF">KCG35_06880</name>
</gene>
<dbReference type="Proteomes" id="UP000690515">
    <property type="component" value="Unassembled WGS sequence"/>
</dbReference>
<keyword evidence="2" id="KW-1185">Reference proteome</keyword>
<sequence>MKKVLATALLLLSIQGFAGGISYEVKLLSLTETKKAEYTLKYKSIKSGETYTIYLSYNKWGYIFDSMFSQDKYNSAINLLKKQMKQKTSVRFGWWGPCAIDKSKNIYRSDALVIFNEGESDKRLEVVYPFCEYG</sequence>
<organism evidence="1 2">
    <name type="scientific">Zooshikella harenae</name>
    <dbReference type="NCBI Taxonomy" id="2827238"/>
    <lineage>
        <taxon>Bacteria</taxon>
        <taxon>Pseudomonadati</taxon>
        <taxon>Pseudomonadota</taxon>
        <taxon>Gammaproteobacteria</taxon>
        <taxon>Oceanospirillales</taxon>
        <taxon>Zooshikellaceae</taxon>
        <taxon>Zooshikella</taxon>
    </lineage>
</organism>